<dbReference type="InterPro" id="IPR004886">
    <property type="entry name" value="Glucanosyltransferase"/>
</dbReference>
<keyword evidence="5 6" id="KW-0449">Lipoprotein</keyword>
<dbReference type="GO" id="GO:0005886">
    <property type="term" value="C:plasma membrane"/>
    <property type="evidence" value="ECO:0007669"/>
    <property type="project" value="UniProtKB-SubCell"/>
</dbReference>
<evidence type="ECO:0000313" key="9">
    <source>
        <dbReference type="EMBL" id="OCT47052.1"/>
    </source>
</evidence>
<dbReference type="Gene3D" id="3.20.20.80">
    <property type="entry name" value="Glycosidases"/>
    <property type="match status" value="1"/>
</dbReference>
<gene>
    <name evidence="9" type="ORF">CLCR_02399</name>
</gene>
<evidence type="ECO:0000256" key="6">
    <source>
        <dbReference type="RuleBase" id="RU361209"/>
    </source>
</evidence>
<dbReference type="EMBL" id="LGRB01000014">
    <property type="protein sequence ID" value="OCT47052.1"/>
    <property type="molecule type" value="Genomic_DNA"/>
</dbReference>
<evidence type="ECO:0000313" key="10">
    <source>
        <dbReference type="Proteomes" id="UP000094526"/>
    </source>
</evidence>
<keyword evidence="4" id="KW-0325">Glycoprotein</keyword>
<name>A0A1C1CEZ9_9EURO</name>
<dbReference type="OrthoDB" id="421038at2759"/>
<organism evidence="9 10">
    <name type="scientific">Cladophialophora carrionii</name>
    <dbReference type="NCBI Taxonomy" id="86049"/>
    <lineage>
        <taxon>Eukaryota</taxon>
        <taxon>Fungi</taxon>
        <taxon>Dikarya</taxon>
        <taxon>Ascomycota</taxon>
        <taxon>Pezizomycotina</taxon>
        <taxon>Eurotiomycetes</taxon>
        <taxon>Chaetothyriomycetidae</taxon>
        <taxon>Chaetothyriales</taxon>
        <taxon>Herpotrichiellaceae</taxon>
        <taxon>Cladophialophora</taxon>
    </lineage>
</organism>
<evidence type="ECO:0000256" key="1">
    <source>
        <dbReference type="ARBA" id="ARBA00004609"/>
    </source>
</evidence>
<feature type="transmembrane region" description="Helical" evidence="8">
    <location>
        <begin position="484"/>
        <end position="503"/>
    </location>
</feature>
<dbReference type="EC" id="2.4.1.-" evidence="6"/>
<evidence type="ECO:0000256" key="7">
    <source>
        <dbReference type="SAM" id="MobiDB-lite"/>
    </source>
</evidence>
<dbReference type="AlphaFoldDB" id="A0A1C1CEZ9"/>
<keyword evidence="8" id="KW-1133">Transmembrane helix</keyword>
<dbReference type="Proteomes" id="UP000094526">
    <property type="component" value="Unassembled WGS sequence"/>
</dbReference>
<comment type="subcellular location">
    <subcellularLocation>
        <location evidence="1 6">Cell membrane</location>
        <topology evidence="1 6">Lipid-anchor</topology>
        <topology evidence="1 6">GPI-anchor</topology>
    </subcellularLocation>
</comment>
<evidence type="ECO:0000256" key="2">
    <source>
        <dbReference type="ARBA" id="ARBA00007528"/>
    </source>
</evidence>
<dbReference type="PANTHER" id="PTHR31468:SF8">
    <property type="entry name" value="1,3-BETA-GLUCANOSYLTRANSFERASE GAS2"/>
    <property type="match status" value="1"/>
</dbReference>
<comment type="function">
    <text evidence="6">Splits internally a 1,3-beta-glucan molecule and transfers the newly generated reducing end (the donor) to the non-reducing end of another 1,3-beta-glucan molecule (the acceptor) forming a 1,3-beta linkage, resulting in the elongation of 1,3-beta-glucan chains in the cell wall.</text>
</comment>
<comment type="caution">
    <text evidence="9">The sequence shown here is derived from an EMBL/GenBank/DDBJ whole genome shotgun (WGS) entry which is preliminary data.</text>
</comment>
<dbReference type="PANTHER" id="PTHR31468">
    <property type="entry name" value="1,3-BETA-GLUCANOSYLTRANSFERASE GAS1"/>
    <property type="match status" value="1"/>
</dbReference>
<dbReference type="SUPFAM" id="SSF51445">
    <property type="entry name" value="(Trans)glycosidases"/>
    <property type="match status" value="1"/>
</dbReference>
<dbReference type="VEuPathDB" id="FungiDB:G647_02369"/>
<reference evidence="10" key="1">
    <citation type="submission" date="2015-07" db="EMBL/GenBank/DDBJ databases">
        <authorList>
            <person name="Teixeira M.M."/>
            <person name="Souza R.C."/>
            <person name="Almeida L.G."/>
            <person name="Vicente V.A."/>
            <person name="de Hoog S."/>
            <person name="Bocca A.L."/>
            <person name="de Almeida S.R."/>
            <person name="Vasconcelos A.T."/>
            <person name="Felipe M.S."/>
        </authorList>
    </citation>
    <scope>NUCLEOTIDE SEQUENCE [LARGE SCALE GENOMIC DNA]</scope>
    <source>
        <strain evidence="10">KSF</strain>
    </source>
</reference>
<keyword evidence="6" id="KW-0336">GPI-anchor</keyword>
<comment type="similarity">
    <text evidence="2 6">Belongs to the glycosyl hydrolase 72 family.</text>
</comment>
<feature type="signal peptide" evidence="6">
    <location>
        <begin position="1"/>
        <end position="23"/>
    </location>
</feature>
<accession>A0A1C1CEZ9</accession>
<proteinExistence type="inferred from homology"/>
<feature type="chain" id="PRO_5008448719" description="1,3-beta-glucanosyltransferase" evidence="6">
    <location>
        <begin position="24"/>
        <end position="504"/>
    </location>
</feature>
<protein>
    <recommendedName>
        <fullName evidence="6">1,3-beta-glucanosyltransferase</fullName>
        <ecNumber evidence="6">2.4.1.-</ecNumber>
    </recommendedName>
</protein>
<sequence length="504" mass="53224">MGHLRSTWPVLLTSALCTGIAYQLIEDDPLVNTTQCQLDAALMQELGANSIRVYHVDASQDHSGCMNAFAAAGIYLWVDLDSFKTYIRYVGSKRISGERMIVDIGQGDESSWNANKSDSYRAVLDEFQQYDNTAGCFVGNEVLNVCACHLSLARLRRPANNATVEDSGAAPYLLAAAVDVKSYRDARGYRKIPIGYSATDTAVLRPMLQDYLACRPNATERLDFYALNSYEWCGDSPDFQTSGYIGLQALAENYPIPIFFSEDGCNTVPPRTFNDQATIFGPEMVDTWSGAIIYEWIQELNNYGLVEYGPAVGPEVNQGSVIVQGFTRQGVPTPISPDFSNLQQQWKTLNPTGVNSAQYAATVKTTAPSCPASTAGGWTVDPSAPLPTVGAEAVSPGMPNGVPTGSITVATTAPVPPSPASPSVSITSSPVSSHASTSQTSSTYSSTVTSGPSGTTTASGAAGSATSQGAAARVVSAPPSFSNLGFMGMVVALVAVGAGVMVWL</sequence>
<dbReference type="GO" id="GO:0031505">
    <property type="term" value="P:fungal-type cell wall organization"/>
    <property type="evidence" value="ECO:0007669"/>
    <property type="project" value="TreeGrafter"/>
</dbReference>
<evidence type="ECO:0000256" key="5">
    <source>
        <dbReference type="ARBA" id="ARBA00023288"/>
    </source>
</evidence>
<dbReference type="InterPro" id="IPR017853">
    <property type="entry name" value="GH"/>
</dbReference>
<keyword evidence="6 8" id="KW-0472">Membrane</keyword>
<keyword evidence="3 6" id="KW-0732">Signal</keyword>
<keyword evidence="10" id="KW-1185">Reference proteome</keyword>
<evidence type="ECO:0000256" key="4">
    <source>
        <dbReference type="ARBA" id="ARBA00023180"/>
    </source>
</evidence>
<evidence type="ECO:0000256" key="3">
    <source>
        <dbReference type="ARBA" id="ARBA00022729"/>
    </source>
</evidence>
<keyword evidence="8" id="KW-0812">Transmembrane</keyword>
<dbReference type="eggNOG" id="ENOG502SHAA">
    <property type="taxonomic scope" value="Eukaryota"/>
</dbReference>
<dbReference type="GO" id="GO:0098552">
    <property type="term" value="C:side of membrane"/>
    <property type="evidence" value="ECO:0007669"/>
    <property type="project" value="UniProtKB-KW"/>
</dbReference>
<feature type="region of interest" description="Disordered" evidence="7">
    <location>
        <begin position="396"/>
        <end position="463"/>
    </location>
</feature>
<dbReference type="VEuPathDB" id="FungiDB:CLCR_02399"/>
<feature type="compositionally biased region" description="Low complexity" evidence="7">
    <location>
        <begin position="421"/>
        <end position="463"/>
    </location>
</feature>
<dbReference type="Pfam" id="PF03198">
    <property type="entry name" value="Glyco_hydro_72"/>
    <property type="match status" value="1"/>
</dbReference>
<dbReference type="GO" id="GO:0042124">
    <property type="term" value="F:1,3-beta-glucanosyltransferase activity"/>
    <property type="evidence" value="ECO:0007669"/>
    <property type="project" value="TreeGrafter"/>
</dbReference>
<keyword evidence="6" id="KW-0808">Transferase</keyword>
<dbReference type="GO" id="GO:0071970">
    <property type="term" value="P:fungal-type cell wall (1-&gt;3)-beta-D-glucan biosynthetic process"/>
    <property type="evidence" value="ECO:0007669"/>
    <property type="project" value="TreeGrafter"/>
</dbReference>
<evidence type="ECO:0000256" key="8">
    <source>
        <dbReference type="SAM" id="Phobius"/>
    </source>
</evidence>